<dbReference type="InterPro" id="IPR013568">
    <property type="entry name" value="SEFIR_dom"/>
</dbReference>
<evidence type="ECO:0000259" key="3">
    <source>
        <dbReference type="PROSITE" id="PS50835"/>
    </source>
</evidence>
<dbReference type="GeneID" id="136803308"/>
<dbReference type="InterPro" id="IPR036179">
    <property type="entry name" value="Ig-like_dom_sf"/>
</dbReference>
<reference evidence="4" key="1">
    <citation type="submission" date="2021-01" db="UniProtKB">
        <authorList>
            <consortium name="EnsemblMetazoa"/>
        </authorList>
    </citation>
    <scope>IDENTIFICATION</scope>
</reference>
<dbReference type="RefSeq" id="XP_066916133.1">
    <property type="nucleotide sequence ID" value="XM_067060032.1"/>
</dbReference>
<feature type="domain" description="Ig-like" evidence="3">
    <location>
        <begin position="134"/>
        <end position="226"/>
    </location>
</feature>
<keyword evidence="1" id="KW-0812">Transmembrane</keyword>
<dbReference type="SUPFAM" id="SSF48726">
    <property type="entry name" value="Immunoglobulin"/>
    <property type="match status" value="2"/>
</dbReference>
<dbReference type="InterPro" id="IPR013098">
    <property type="entry name" value="Ig_I-set"/>
</dbReference>
<dbReference type="InterPro" id="IPR007110">
    <property type="entry name" value="Ig-like_dom"/>
</dbReference>
<evidence type="ECO:0000313" key="5">
    <source>
        <dbReference type="Proteomes" id="UP000594262"/>
    </source>
</evidence>
<sequence>MDSILCLVLVIVSLCHNVCSSLHHQYGMELVHMVADKPQTIHVDEQQKTIFLACEIKTNAELKWYYNDTEITKNPPPYVLDWNKGTAGEKGSILMIRQPRDGKYDCEAQTSSFLIKATVHIIVKQRHLLPDGFPKIEVHPINVYTRRDSVDFNCCVTGQPPFRFKWYYNRNPIGSDRIHEVSQTVVKDDMFCSNLKVTNVSVSVGFYQCVIMNKIGQVVTKDAKIAFNGDHRRKRREVIDKLKCNSISAPKNITEYPGIVKHTSIHRSCSGSEKMIIRWSEPEYASHVLYYKISIMGEFEEHSRCYLVSKDKLTFDLNKDRRFYANCSYTVVVRTIPELPEISRQALTVQQLYKCPYDGVWSEWSSWSTCICKEKCVGSGVCYTKKTRTKDCLVPSVYNESVRIPGNKARCPAGELHDQSSQDGTCAYTAKTCRSLSSISSQSKSGQGSIDYQGFIIAGIIGTLACTVAIIFIIRRNKGRYLTYQHTVEAKEKPNVYVSYIAGNEKSEDCILNLVASLSNYGINFKMDILCQVEINNNGGLPIWLQDNVLTTDKILVVLTKEYVKALQTEGNDLPNSICKVHSEYKLINNFMYQSCQRTPKVVIMIESGITGDLIPPTYRNLYHCSYPKQYKDTDEAFNTLVGMLLDTEPVQVHIQ</sequence>
<dbReference type="PROSITE" id="PS50835">
    <property type="entry name" value="IG_LIKE"/>
    <property type="match status" value="1"/>
</dbReference>
<accession>A0A7M5X7H0</accession>
<organism evidence="4 5">
    <name type="scientific">Clytia hemisphaerica</name>
    <dbReference type="NCBI Taxonomy" id="252671"/>
    <lineage>
        <taxon>Eukaryota</taxon>
        <taxon>Metazoa</taxon>
        <taxon>Cnidaria</taxon>
        <taxon>Hydrozoa</taxon>
        <taxon>Hydroidolina</taxon>
        <taxon>Leptothecata</taxon>
        <taxon>Obeliida</taxon>
        <taxon>Clytiidae</taxon>
        <taxon>Clytia</taxon>
    </lineage>
</organism>
<dbReference type="Gene3D" id="2.60.40.10">
    <property type="entry name" value="Immunoglobulins"/>
    <property type="match status" value="3"/>
</dbReference>
<dbReference type="Pfam" id="PF07679">
    <property type="entry name" value="I-set"/>
    <property type="match status" value="1"/>
</dbReference>
<evidence type="ECO:0000313" key="4">
    <source>
        <dbReference type="EnsemblMetazoa" id="CLYHEMP018698.1"/>
    </source>
</evidence>
<feature type="signal peptide" evidence="2">
    <location>
        <begin position="1"/>
        <end position="20"/>
    </location>
</feature>
<proteinExistence type="predicted"/>
<dbReference type="EnsemblMetazoa" id="CLYHEMT018698.1">
    <property type="protein sequence ID" value="CLYHEMP018698.1"/>
    <property type="gene ID" value="CLYHEMG018698"/>
</dbReference>
<feature type="transmembrane region" description="Helical" evidence="1">
    <location>
        <begin position="452"/>
        <end position="474"/>
    </location>
</feature>
<keyword evidence="5" id="KW-1185">Reference proteome</keyword>
<dbReference type="InterPro" id="IPR013783">
    <property type="entry name" value="Ig-like_fold"/>
</dbReference>
<evidence type="ECO:0000256" key="1">
    <source>
        <dbReference type="SAM" id="Phobius"/>
    </source>
</evidence>
<keyword evidence="2" id="KW-0732">Signal</keyword>
<keyword evidence="1" id="KW-1133">Transmembrane helix</keyword>
<protein>
    <recommendedName>
        <fullName evidence="3">Ig-like domain-containing protein</fullName>
    </recommendedName>
</protein>
<dbReference type="Proteomes" id="UP000594262">
    <property type="component" value="Unplaced"/>
</dbReference>
<dbReference type="Pfam" id="PF08357">
    <property type="entry name" value="SEFIR"/>
    <property type="match status" value="1"/>
</dbReference>
<dbReference type="EnsemblMetazoa" id="CLYHEMT018698.3">
    <property type="protein sequence ID" value="CLYHEMP018698.3"/>
    <property type="gene ID" value="CLYHEMG018698"/>
</dbReference>
<dbReference type="OrthoDB" id="5982046at2759"/>
<evidence type="ECO:0000256" key="2">
    <source>
        <dbReference type="SAM" id="SignalP"/>
    </source>
</evidence>
<dbReference type="EnsemblMetazoa" id="CLYHEMT018698.2">
    <property type="protein sequence ID" value="CLYHEMP018698.2"/>
    <property type="gene ID" value="CLYHEMG018698"/>
</dbReference>
<feature type="chain" id="PRO_5033596690" description="Ig-like domain-containing protein" evidence="2">
    <location>
        <begin position="21"/>
        <end position="656"/>
    </location>
</feature>
<name>A0A7M5X7H0_9CNID</name>
<dbReference type="AlphaFoldDB" id="A0A7M5X7H0"/>
<keyword evidence="1" id="KW-0472">Membrane</keyword>